<dbReference type="Gene3D" id="1.10.510.10">
    <property type="entry name" value="Transferase(Phosphotransferase) domain 1"/>
    <property type="match status" value="1"/>
</dbReference>
<proteinExistence type="predicted"/>
<sequence>MVQTVYYRSPEVILKKTLTYSIDMWSFGCVLFELKTGKPLFNESNDFDIMKSIVEVLGVPEVEILHESTKARDWFRLNDDESRVEALVDYNRLPPGYRSIESLLEFYLKEDYEGECPERDLLLDLIKKCVLYNPCERLNPLEALRHPFINSAKEYRYSMLPITESQNIPSGEHRNHQSNSDDRLFYNMELLSLRHEDEECGYRPNGEKSLKSSCDEVTVYKALKPICDNNPNSPRQPILEYSPKVHKL</sequence>
<evidence type="ECO:0000259" key="6">
    <source>
        <dbReference type="PROSITE" id="PS50011"/>
    </source>
</evidence>
<comment type="caution">
    <text evidence="7">The sequence shown here is derived from an EMBL/GenBank/DDBJ whole genome shotgun (WGS) entry which is preliminary data.</text>
</comment>
<dbReference type="Pfam" id="PF00069">
    <property type="entry name" value="Pkinase"/>
    <property type="match status" value="1"/>
</dbReference>
<keyword evidence="4 7" id="KW-0418">Kinase</keyword>
<keyword evidence="2" id="KW-0808">Transferase</keyword>
<organism evidence="7 8">
    <name type="scientific">Thelohanellus kitauei</name>
    <name type="common">Myxosporean</name>
    <dbReference type="NCBI Taxonomy" id="669202"/>
    <lineage>
        <taxon>Eukaryota</taxon>
        <taxon>Metazoa</taxon>
        <taxon>Cnidaria</taxon>
        <taxon>Myxozoa</taxon>
        <taxon>Myxosporea</taxon>
        <taxon>Bivalvulida</taxon>
        <taxon>Platysporina</taxon>
        <taxon>Myxobolidae</taxon>
        <taxon>Thelohanellus</taxon>
    </lineage>
</organism>
<evidence type="ECO:0000313" key="8">
    <source>
        <dbReference type="Proteomes" id="UP000031668"/>
    </source>
</evidence>
<gene>
    <name evidence="7" type="ORF">RF11_07362</name>
</gene>
<keyword evidence="1" id="KW-0723">Serine/threonine-protein kinase</keyword>
<dbReference type="PANTHER" id="PTHR24058">
    <property type="entry name" value="DUAL SPECIFICITY PROTEIN KINASE"/>
    <property type="match status" value="1"/>
</dbReference>
<dbReference type="GO" id="GO:0004674">
    <property type="term" value="F:protein serine/threonine kinase activity"/>
    <property type="evidence" value="ECO:0007669"/>
    <property type="project" value="UniProtKB-KW"/>
</dbReference>
<dbReference type="InterPro" id="IPR000719">
    <property type="entry name" value="Prot_kinase_dom"/>
</dbReference>
<evidence type="ECO:0000256" key="1">
    <source>
        <dbReference type="ARBA" id="ARBA00022527"/>
    </source>
</evidence>
<dbReference type="SUPFAM" id="SSF56112">
    <property type="entry name" value="Protein kinase-like (PK-like)"/>
    <property type="match status" value="1"/>
</dbReference>
<name>A0A0C2IUX4_THEKT</name>
<keyword evidence="5" id="KW-0067">ATP-binding</keyword>
<feature type="domain" description="Protein kinase" evidence="6">
    <location>
        <begin position="1"/>
        <end position="149"/>
    </location>
</feature>
<reference evidence="7 8" key="1">
    <citation type="journal article" date="2014" name="Genome Biol. Evol.">
        <title>The genome of the myxosporean Thelohanellus kitauei shows adaptations to nutrient acquisition within its fish host.</title>
        <authorList>
            <person name="Yang Y."/>
            <person name="Xiong J."/>
            <person name="Zhou Z."/>
            <person name="Huo F."/>
            <person name="Miao W."/>
            <person name="Ran C."/>
            <person name="Liu Y."/>
            <person name="Zhang J."/>
            <person name="Feng J."/>
            <person name="Wang M."/>
            <person name="Wang M."/>
            <person name="Wang L."/>
            <person name="Yao B."/>
        </authorList>
    </citation>
    <scope>NUCLEOTIDE SEQUENCE [LARGE SCALE GENOMIC DNA]</scope>
    <source>
        <strain evidence="7">Wuqing</strain>
    </source>
</reference>
<keyword evidence="3" id="KW-0547">Nucleotide-binding</keyword>
<evidence type="ECO:0000256" key="3">
    <source>
        <dbReference type="ARBA" id="ARBA00022741"/>
    </source>
</evidence>
<evidence type="ECO:0000256" key="4">
    <source>
        <dbReference type="ARBA" id="ARBA00022777"/>
    </source>
</evidence>
<dbReference type="Proteomes" id="UP000031668">
    <property type="component" value="Unassembled WGS sequence"/>
</dbReference>
<dbReference type="EMBL" id="JWZT01005556">
    <property type="protein sequence ID" value="KII60602.1"/>
    <property type="molecule type" value="Genomic_DNA"/>
</dbReference>
<dbReference type="OrthoDB" id="9332038at2759"/>
<evidence type="ECO:0000313" key="7">
    <source>
        <dbReference type="EMBL" id="KII60602.1"/>
    </source>
</evidence>
<dbReference type="PROSITE" id="PS50011">
    <property type="entry name" value="PROTEIN_KINASE_DOM"/>
    <property type="match status" value="1"/>
</dbReference>
<dbReference type="GO" id="GO:0005524">
    <property type="term" value="F:ATP binding"/>
    <property type="evidence" value="ECO:0007669"/>
    <property type="project" value="UniProtKB-KW"/>
</dbReference>
<accession>A0A0C2IUX4</accession>
<protein>
    <submittedName>
        <fullName evidence="7">Dual specificity tyrosine-phosphorylation-regulated kinase 1B</fullName>
    </submittedName>
</protein>
<evidence type="ECO:0000256" key="2">
    <source>
        <dbReference type="ARBA" id="ARBA00022679"/>
    </source>
</evidence>
<dbReference type="InterPro" id="IPR050494">
    <property type="entry name" value="Ser_Thr_dual-spec_kinase"/>
</dbReference>
<dbReference type="AlphaFoldDB" id="A0A0C2IUX4"/>
<keyword evidence="8" id="KW-1185">Reference proteome</keyword>
<dbReference type="InterPro" id="IPR011009">
    <property type="entry name" value="Kinase-like_dom_sf"/>
</dbReference>
<evidence type="ECO:0000256" key="5">
    <source>
        <dbReference type="ARBA" id="ARBA00022840"/>
    </source>
</evidence>